<feature type="domain" description="PPIase FKBP-type" evidence="13">
    <location>
        <begin position="169"/>
        <end position="254"/>
    </location>
</feature>
<dbReference type="InterPro" id="IPR037041">
    <property type="entry name" value="Trigger_fac_C_sf"/>
</dbReference>
<dbReference type="SUPFAM" id="SSF54534">
    <property type="entry name" value="FKBP-like"/>
    <property type="match status" value="1"/>
</dbReference>
<dbReference type="RefSeq" id="WP_266346668.1">
    <property type="nucleotide sequence ID" value="NZ_JAPKNG010000001.1"/>
</dbReference>
<dbReference type="Proteomes" id="UP001241603">
    <property type="component" value="Unassembled WGS sequence"/>
</dbReference>
<evidence type="ECO:0000313" key="14">
    <source>
        <dbReference type="EMBL" id="MDQ0435697.1"/>
    </source>
</evidence>
<accession>A0ABU0H061</accession>
<evidence type="ECO:0000256" key="9">
    <source>
        <dbReference type="ARBA" id="ARBA00029986"/>
    </source>
</evidence>
<dbReference type="Gene3D" id="3.30.70.1050">
    <property type="entry name" value="Trigger factor ribosome-binding domain"/>
    <property type="match status" value="1"/>
</dbReference>
<comment type="domain">
    <text evidence="10">Consists of 3 domains; the N-terminus binds the ribosome, the middle domain has PPIase activity, while the C-terminus has intrinsic chaperone activity on its own.</text>
</comment>
<dbReference type="InterPro" id="IPR005215">
    <property type="entry name" value="Trig_fac"/>
</dbReference>
<evidence type="ECO:0000313" key="15">
    <source>
        <dbReference type="Proteomes" id="UP001241603"/>
    </source>
</evidence>
<dbReference type="PROSITE" id="PS50059">
    <property type="entry name" value="FKBP_PPIASE"/>
    <property type="match status" value="1"/>
</dbReference>
<evidence type="ECO:0000256" key="10">
    <source>
        <dbReference type="HAMAP-Rule" id="MF_00303"/>
    </source>
</evidence>
<protein>
    <recommendedName>
        <fullName evidence="4 10">Trigger factor</fullName>
        <shortName evidence="10">TF</shortName>
        <ecNumber evidence="3 10">5.2.1.8</ecNumber>
    </recommendedName>
    <alternativeName>
        <fullName evidence="9 10">PPIase</fullName>
    </alternativeName>
</protein>
<dbReference type="Pfam" id="PF05697">
    <property type="entry name" value="Trigger_N"/>
    <property type="match status" value="1"/>
</dbReference>
<name>A0ABU0H061_9HYPH</name>
<evidence type="ECO:0000256" key="1">
    <source>
        <dbReference type="ARBA" id="ARBA00000971"/>
    </source>
</evidence>
<comment type="subcellular location">
    <subcellularLocation>
        <location evidence="10">Cytoplasm</location>
    </subcellularLocation>
    <text evidence="10">About half TF is bound to the ribosome near the polypeptide exit tunnel while the other half is free in the cytoplasm.</text>
</comment>
<evidence type="ECO:0000259" key="13">
    <source>
        <dbReference type="PROSITE" id="PS50059"/>
    </source>
</evidence>
<gene>
    <name evidence="10" type="primary">tig</name>
    <name evidence="14" type="ORF">QO014_000067</name>
</gene>
<dbReference type="InterPro" id="IPR027304">
    <property type="entry name" value="Trigger_fact/SurA_dom_sf"/>
</dbReference>
<keyword evidence="15" id="KW-1185">Reference proteome</keyword>
<keyword evidence="5 10" id="KW-0697">Rotamase</keyword>
<comment type="similarity">
    <text evidence="2 10 12">Belongs to the FKBP-type PPIase family. Tig subfamily.</text>
</comment>
<dbReference type="Pfam" id="PF05698">
    <property type="entry name" value="Trigger_C"/>
    <property type="match status" value="1"/>
</dbReference>
<keyword evidence="10 12" id="KW-0131">Cell cycle</keyword>
<dbReference type="InterPro" id="IPR008880">
    <property type="entry name" value="Trigger_fac_C"/>
</dbReference>
<comment type="caution">
    <text evidence="14">The sequence shown here is derived from an EMBL/GenBank/DDBJ whole genome shotgun (WGS) entry which is preliminary data.</text>
</comment>
<keyword evidence="10 12" id="KW-0132">Cell division</keyword>
<dbReference type="PIRSF" id="PIRSF003095">
    <property type="entry name" value="Trigger_factor"/>
    <property type="match status" value="1"/>
</dbReference>
<dbReference type="EC" id="5.2.1.8" evidence="3 10"/>
<evidence type="ECO:0000256" key="5">
    <source>
        <dbReference type="ARBA" id="ARBA00023110"/>
    </source>
</evidence>
<dbReference type="NCBIfam" id="TIGR00115">
    <property type="entry name" value="tig"/>
    <property type="match status" value="1"/>
</dbReference>
<evidence type="ECO:0000256" key="6">
    <source>
        <dbReference type="ARBA" id="ARBA00023186"/>
    </source>
</evidence>
<dbReference type="SUPFAM" id="SSF109998">
    <property type="entry name" value="Triger factor/SurA peptide-binding domain-like"/>
    <property type="match status" value="1"/>
</dbReference>
<dbReference type="InterPro" id="IPR046357">
    <property type="entry name" value="PPIase_dom_sf"/>
</dbReference>
<proteinExistence type="inferred from homology"/>
<evidence type="ECO:0000256" key="11">
    <source>
        <dbReference type="PROSITE-ProRule" id="PRU00277"/>
    </source>
</evidence>
<evidence type="ECO:0000256" key="12">
    <source>
        <dbReference type="RuleBase" id="RU003914"/>
    </source>
</evidence>
<dbReference type="Gene3D" id="3.10.50.40">
    <property type="match status" value="1"/>
</dbReference>
<dbReference type="InterPro" id="IPR008881">
    <property type="entry name" value="Trigger_fac_ribosome-bd_bac"/>
</dbReference>
<evidence type="ECO:0000256" key="2">
    <source>
        <dbReference type="ARBA" id="ARBA00005464"/>
    </source>
</evidence>
<keyword evidence="10" id="KW-0963">Cytoplasm</keyword>
<dbReference type="InterPro" id="IPR036611">
    <property type="entry name" value="Trigger_fac_ribosome-bd_sf"/>
</dbReference>
<dbReference type="InterPro" id="IPR001179">
    <property type="entry name" value="PPIase_FKBP_dom"/>
</dbReference>
<comment type="catalytic activity">
    <reaction evidence="1 10 11">
        <text>[protein]-peptidylproline (omega=180) = [protein]-peptidylproline (omega=0)</text>
        <dbReference type="Rhea" id="RHEA:16237"/>
        <dbReference type="Rhea" id="RHEA-COMP:10747"/>
        <dbReference type="Rhea" id="RHEA-COMP:10748"/>
        <dbReference type="ChEBI" id="CHEBI:83833"/>
        <dbReference type="ChEBI" id="CHEBI:83834"/>
        <dbReference type="EC" id="5.2.1.8"/>
    </reaction>
</comment>
<dbReference type="Gene3D" id="1.10.3120.10">
    <property type="entry name" value="Trigger factor, C-terminal domain"/>
    <property type="match status" value="1"/>
</dbReference>
<keyword evidence="7 10" id="KW-0413">Isomerase</keyword>
<organism evidence="14 15">
    <name type="scientific">Kaistia dalseonensis</name>
    <dbReference type="NCBI Taxonomy" id="410840"/>
    <lineage>
        <taxon>Bacteria</taxon>
        <taxon>Pseudomonadati</taxon>
        <taxon>Pseudomonadota</taxon>
        <taxon>Alphaproteobacteria</taxon>
        <taxon>Hyphomicrobiales</taxon>
        <taxon>Kaistiaceae</taxon>
        <taxon>Kaistia</taxon>
    </lineage>
</organism>
<reference evidence="14 15" key="1">
    <citation type="submission" date="2023-07" db="EMBL/GenBank/DDBJ databases">
        <title>Genomic Encyclopedia of Type Strains, Phase IV (KMG-IV): sequencing the most valuable type-strain genomes for metagenomic binning, comparative biology and taxonomic classification.</title>
        <authorList>
            <person name="Goeker M."/>
        </authorList>
    </citation>
    <scope>NUCLEOTIDE SEQUENCE [LARGE SCALE GENOMIC DNA]</scope>
    <source>
        <strain evidence="14 15">B6-8</strain>
    </source>
</reference>
<comment type="function">
    <text evidence="8 10">Involved in protein export. Acts as a chaperone by maintaining the newly synthesized protein in an open conformation. Functions as a peptidyl-prolyl cis-trans isomerase.</text>
</comment>
<evidence type="ECO:0000256" key="4">
    <source>
        <dbReference type="ARBA" id="ARBA00016902"/>
    </source>
</evidence>
<dbReference type="EMBL" id="JAUSVO010000001">
    <property type="protein sequence ID" value="MDQ0435697.1"/>
    <property type="molecule type" value="Genomic_DNA"/>
</dbReference>
<evidence type="ECO:0000256" key="3">
    <source>
        <dbReference type="ARBA" id="ARBA00013194"/>
    </source>
</evidence>
<dbReference type="Pfam" id="PF00254">
    <property type="entry name" value="FKBP_C"/>
    <property type="match status" value="1"/>
</dbReference>
<keyword evidence="6 10" id="KW-0143">Chaperone</keyword>
<dbReference type="SUPFAM" id="SSF102735">
    <property type="entry name" value="Trigger factor ribosome-binding domain"/>
    <property type="match status" value="1"/>
</dbReference>
<evidence type="ECO:0000256" key="7">
    <source>
        <dbReference type="ARBA" id="ARBA00023235"/>
    </source>
</evidence>
<sequence>MQVTETLSEGLKRELKIVVPATELDSRLSARLEEMKGQVQLKGFRPGKVPVAHLRRIYGKSAMAEIVQNVLNETARKTLEERGERAAMQPSFDLPEDEAEAGDVLAGKKDLAYTMTYEVLPKFTLGDFRGIKVDRPVAEVTDEEVDTQVKQLANDSSEFQPKEGAAESGDRLTISYVGKIDGEPFEGGADENGLVQIGTGRFIPGFEDQLIGATVGEERVLNVTFPEEYGAKQLAGKAATFDVVVKEISAPVATTVDDEWAKKFGIESLEKLRETIREQMQGQLGQATRTKVKRQLLDALDERHTFELPPTMVEQEFQNVWNQVTQDLERAGRTFADEDTTEEAAKADYRKIAERRVRLGLVLSEIGEQANIQVTDEEVQRALVERIRQFPGQEKQVYDFYRENPEALASLRAPIFEEKVVDYLLELADVTDKTVTREELMKEDEDDAKA</sequence>
<dbReference type="PANTHER" id="PTHR30560">
    <property type="entry name" value="TRIGGER FACTOR CHAPERONE AND PEPTIDYL-PROLYL CIS/TRANS ISOMERASE"/>
    <property type="match status" value="1"/>
</dbReference>
<dbReference type="PANTHER" id="PTHR30560:SF3">
    <property type="entry name" value="TRIGGER FACTOR-LIKE PROTEIN TIG, CHLOROPLASTIC"/>
    <property type="match status" value="1"/>
</dbReference>
<dbReference type="HAMAP" id="MF_00303">
    <property type="entry name" value="Trigger_factor_Tig"/>
    <property type="match status" value="1"/>
</dbReference>
<evidence type="ECO:0000256" key="8">
    <source>
        <dbReference type="ARBA" id="ARBA00024849"/>
    </source>
</evidence>